<dbReference type="GeneID" id="79717799"/>
<dbReference type="Proteomes" id="UP000829116">
    <property type="component" value="Chromosome"/>
</dbReference>
<name>A0A9Q8PZU6_9GAMM</name>
<proteinExistence type="predicted"/>
<reference evidence="1" key="1">
    <citation type="submission" date="2022-03" db="EMBL/GenBank/DDBJ databases">
        <title>ESBL-producing Moellerella wisconsensis and Escherichia marmotae isolated from wild game meat.</title>
        <authorList>
            <person name="Biggel M."/>
        </authorList>
    </citation>
    <scope>NUCLEOTIDE SEQUENCE</scope>
    <source>
        <strain evidence="1">W51</strain>
    </source>
</reference>
<gene>
    <name evidence="1" type="ORF">MNY72_10815</name>
</gene>
<dbReference type="AlphaFoldDB" id="A0A9Q8PZU6"/>
<organism evidence="1 2">
    <name type="scientific">Moellerella wisconsensis</name>
    <dbReference type="NCBI Taxonomy" id="158849"/>
    <lineage>
        <taxon>Bacteria</taxon>
        <taxon>Pseudomonadati</taxon>
        <taxon>Pseudomonadota</taxon>
        <taxon>Gammaproteobacteria</taxon>
        <taxon>Enterobacterales</taxon>
        <taxon>Morganellaceae</taxon>
        <taxon>Moellerella</taxon>
    </lineage>
</organism>
<dbReference type="RefSeq" id="WP_241500857.1">
    <property type="nucleotide sequence ID" value="NZ_CAWQWL010000001.1"/>
</dbReference>
<evidence type="ECO:0000313" key="1">
    <source>
        <dbReference type="EMBL" id="UNH29845.1"/>
    </source>
</evidence>
<sequence>MNNIIKLLNEYTSSSDNKNSKNYCISLSNIEKKTHTQQLHLLKRIFGRHKYDLFIYSDFYLNRIKYPFTKSELHQIISHTSDFKRLLINDIDLSDKNLFINYCLIPIITWLINNKYPELPDLINKYIIVSTEEKQYYILSQLEEYQMINKDISIISLKKERIHQELESIFSRFEQDGSEFLCLINRQYDFVNLNLLHNIPIELEEAWQYLSQPYRSSNDFSMLENWLSSHQIKTYCNHYIWSN</sequence>
<dbReference type="EMBL" id="CP093245">
    <property type="protein sequence ID" value="UNH29845.1"/>
    <property type="molecule type" value="Genomic_DNA"/>
</dbReference>
<accession>A0A9Q8PZU6</accession>
<evidence type="ECO:0000313" key="2">
    <source>
        <dbReference type="Proteomes" id="UP000829116"/>
    </source>
</evidence>
<protein>
    <submittedName>
        <fullName evidence="1">Uncharacterized protein</fullName>
    </submittedName>
</protein>